<accession>A0A4P9XBQ8</accession>
<feature type="region of interest" description="Disordered" evidence="1">
    <location>
        <begin position="812"/>
        <end position="848"/>
    </location>
</feature>
<reference evidence="4" key="2">
    <citation type="submission" date="2018-04" db="EMBL/GenBank/DDBJ databases">
        <title>Leveraging single-cell genomics to expand the Fungal Tree of Life.</title>
        <authorList>
            <consortium name="DOE Joint Genome Institute"/>
            <person name="Ahrendt S.R."/>
            <person name="Quandt C.A."/>
            <person name="Ciobanu D."/>
            <person name="Clum A."/>
            <person name="Salamov A."/>
            <person name="Andreopoulos B."/>
            <person name="Cheng J.-F."/>
            <person name="Woyke T."/>
            <person name="Pelin A."/>
            <person name="Henrissat B."/>
            <person name="Benny G.L."/>
            <person name="Smith M.E."/>
            <person name="James T.Y."/>
            <person name="Grigoriev I.V."/>
        </authorList>
    </citation>
    <scope>NUCLEOTIDE SEQUENCE</scope>
    <source>
        <strain evidence="4">ATCC 52028</strain>
    </source>
</reference>
<evidence type="ECO:0000313" key="5">
    <source>
        <dbReference type="Proteomes" id="UP000268535"/>
    </source>
</evidence>
<evidence type="ECO:0000313" key="6">
    <source>
        <dbReference type="Proteomes" id="UP000274922"/>
    </source>
</evidence>
<feature type="region of interest" description="Disordered" evidence="1">
    <location>
        <begin position="564"/>
        <end position="615"/>
    </location>
</feature>
<dbReference type="STRING" id="1555241.A0A4P9XBQ8"/>
<dbReference type="EMBL" id="ML014134">
    <property type="protein sequence ID" value="RKP02822.1"/>
    <property type="molecule type" value="Genomic_DNA"/>
</dbReference>
<evidence type="ECO:0000313" key="3">
    <source>
        <dbReference type="EMBL" id="RKO98003.1"/>
    </source>
</evidence>
<name>A0A4P9XBQ8_9FUNG</name>
<dbReference type="EMBL" id="ML009129">
    <property type="protein sequence ID" value="RKO98003.1"/>
    <property type="molecule type" value="Genomic_DNA"/>
</dbReference>
<dbReference type="PANTHER" id="PTHR43649">
    <property type="entry name" value="ARABINOSE-BINDING PROTEIN-RELATED"/>
    <property type="match status" value="1"/>
</dbReference>
<reference evidence="5 6" key="1">
    <citation type="journal article" date="2018" name="Nat. Microbiol.">
        <title>Leveraging single-cell genomics to expand the fungal tree of life.</title>
        <authorList>
            <person name="Ahrendt S.R."/>
            <person name="Quandt C.A."/>
            <person name="Ciobanu D."/>
            <person name="Clum A."/>
            <person name="Salamov A."/>
            <person name="Andreopoulos B."/>
            <person name="Cheng J.F."/>
            <person name="Woyke T."/>
            <person name="Pelin A."/>
            <person name="Henrissat B."/>
            <person name="Reynolds N.K."/>
            <person name="Benny G.L."/>
            <person name="Smith M.E."/>
            <person name="James T.Y."/>
            <person name="Grigoriev I.V."/>
        </authorList>
    </citation>
    <scope>NUCLEOTIDE SEQUENCE [LARGE SCALE GENOMIC DNA]</scope>
    <source>
        <strain evidence="5 6">ATCC 52028</strain>
    </source>
</reference>
<protein>
    <submittedName>
        <fullName evidence="3">Periplasmic binding protein-like II</fullName>
    </submittedName>
</protein>
<feature type="region of interest" description="Disordered" evidence="1">
    <location>
        <begin position="906"/>
        <end position="926"/>
    </location>
</feature>
<gene>
    <name evidence="3" type="ORF">CAUPRSCDRAFT_10368</name>
    <name evidence="4" type="ORF">CXG81DRAFT_17541</name>
</gene>
<evidence type="ECO:0000256" key="1">
    <source>
        <dbReference type="SAM" id="MobiDB-lite"/>
    </source>
</evidence>
<keyword evidence="6" id="KW-1185">Reference proteome</keyword>
<feature type="region of interest" description="Disordered" evidence="1">
    <location>
        <begin position="969"/>
        <end position="1019"/>
    </location>
</feature>
<feature type="signal peptide" evidence="2">
    <location>
        <begin position="1"/>
        <end position="23"/>
    </location>
</feature>
<dbReference type="AlphaFoldDB" id="A0A4P9XBQ8"/>
<dbReference type="Proteomes" id="UP000274922">
    <property type="component" value="Unassembled WGS sequence"/>
</dbReference>
<reference evidence="3" key="3">
    <citation type="submission" date="2018-08" db="EMBL/GenBank/DDBJ databases">
        <title>Leveraging single-cell genomics to expand the Fungal Tree of Life.</title>
        <authorList>
            <consortium name="DOE Joint Genome Institute"/>
            <person name="Ahrendt S.R."/>
            <person name="Quandt C.A."/>
            <person name="Ciobanu D."/>
            <person name="Clum A."/>
            <person name="Salamov A."/>
            <person name="Andreopoulos B."/>
            <person name="Cheng J.-F."/>
            <person name="Woyke T."/>
            <person name="Pelin A."/>
            <person name="Henrissat B."/>
            <person name="Reynolds N."/>
            <person name="Benny G.L."/>
            <person name="Smith M.E."/>
            <person name="James T.Y."/>
            <person name="Grigoriev I.V."/>
        </authorList>
    </citation>
    <scope>NUCLEOTIDE SEQUENCE</scope>
    <source>
        <strain evidence="3">ATCC 52028</strain>
    </source>
</reference>
<dbReference type="Gene3D" id="3.40.190.10">
    <property type="entry name" value="Periplasmic binding protein-like II"/>
    <property type="match status" value="1"/>
</dbReference>
<sequence length="1019" mass="108951">MQLFHWGWAAAALLLAAASPSTAALDAATVTTPSTTTTAIATTAPAAAATPTHVSPALTSPAVSVLTNVTILILSDDDFFGTSHPHVVQTQKQWALARGIQLNYLSVQALLPPGTSPGSDPTTNSDLAGRAVTATEVSRHQIYYDQYAPAVARACEAFLQSQRANTTYVAPFDIVLVDARSSGMLASCLANLTQWDAVTQNNDLLTQDATLLTAGMVNGSLVTLPFNHSLDVMTYNEPLLLAHYAAPPASEDELYLQIDEVLGDERVLEHYDLQGYSGDFATPEGVFLWMSQIMASNATGSPLGFFDAMGNVTITSQHVVDAASKIMNMVIHGYMDATVFDSTVNVDGGQSTFLQGDALFWQAEASYVTTMGESRFSVGAANLPWGNMSVYRGYGVGLFAGSAVGQAGIDVLEYLSSVAHQKDIILMTRGYHLPTHPSLFNDADVCGIFGRGLCHIFANTQLFIRPSELLGAQYHNISTEIGAAFLDVFQGDAVLGEMLPLLDTRIRKILGQHTGNTTVIIDPSLAIKKRILNKIGVQFGGLLMMIGCVAAGILIYRLRGDDLPRDDDEEAGQRPPSEMRTHMPSTTAAPQPPTASQPQPTRAGFVPLPDGETTGDLDADDTALGRYQTVETVQSSSQEKKTAIVLDRTEVTKTARQPLADVVATVPARVFDTVAYEASPYNMTPETQSLASKSIDRWGSGVRLIAPEDNDVTEPEIPIAPMSIDTKEAVESVPDWNDRASTHSADPLSRMADGVEDLQHSAGRPTSSVPLSGTLAPYPVEVSASGFTTETTFQEPTFSTQQPVGMVSMEDRTQPPVAEGSDTVLQHEPPNDSDSAGGTESNAPSVASSVVDTRALPPVHQHVLRWEESVPTSDAPGIPTPYALPLGTRFAQAHARLAKSFIQAQPESSSECAPPDSGSLVSRAVSSPVDDHARRADHPAMPINHLDTQRLEPFQRNGQEDEAQFLVPLSLSPRPRQSSGAYRPASRFSPTGPNIPAVERPDPADFHADDDDDGFVSIL</sequence>
<evidence type="ECO:0000256" key="2">
    <source>
        <dbReference type="SAM" id="SignalP"/>
    </source>
</evidence>
<keyword evidence="2" id="KW-0732">Signal</keyword>
<feature type="compositionally biased region" description="Low complexity" evidence="1">
    <location>
        <begin position="969"/>
        <end position="979"/>
    </location>
</feature>
<dbReference type="Proteomes" id="UP000268535">
    <property type="component" value="Unassembled WGS sequence"/>
</dbReference>
<dbReference type="InterPro" id="IPR050490">
    <property type="entry name" value="Bact_solute-bd_prot1"/>
</dbReference>
<proteinExistence type="predicted"/>
<feature type="chain" id="PRO_5036118891" evidence="2">
    <location>
        <begin position="24"/>
        <end position="1019"/>
    </location>
</feature>
<feature type="compositionally biased region" description="Acidic residues" evidence="1">
    <location>
        <begin position="1008"/>
        <end position="1019"/>
    </location>
</feature>
<dbReference type="SUPFAM" id="SSF53850">
    <property type="entry name" value="Periplasmic binding protein-like II"/>
    <property type="match status" value="1"/>
</dbReference>
<evidence type="ECO:0000313" key="4">
    <source>
        <dbReference type="EMBL" id="RKP02822.1"/>
    </source>
</evidence>
<organism evidence="4 6">
    <name type="scientific">Caulochytrium protostelioides</name>
    <dbReference type="NCBI Taxonomy" id="1555241"/>
    <lineage>
        <taxon>Eukaryota</taxon>
        <taxon>Fungi</taxon>
        <taxon>Fungi incertae sedis</taxon>
        <taxon>Chytridiomycota</taxon>
        <taxon>Chytridiomycota incertae sedis</taxon>
        <taxon>Chytridiomycetes</taxon>
        <taxon>Caulochytriales</taxon>
        <taxon>Caulochytriaceae</taxon>
        <taxon>Caulochytrium</taxon>
    </lineage>
</organism>
<feature type="compositionally biased region" description="Polar residues" evidence="1">
    <location>
        <begin position="832"/>
        <end position="848"/>
    </location>
</feature>